<dbReference type="PANTHER" id="PTHR30024">
    <property type="entry name" value="ALIPHATIC SULFONATES-BINDING PROTEIN-RELATED"/>
    <property type="match status" value="1"/>
</dbReference>
<dbReference type="PANTHER" id="PTHR30024:SF42">
    <property type="entry name" value="ALIPHATIC SULFONATES-BINDING PROTEIN-RELATED"/>
    <property type="match status" value="1"/>
</dbReference>
<keyword evidence="1" id="KW-0732">Signal</keyword>
<accession>A0ABU9Z3C7</accession>
<dbReference type="Gene3D" id="3.40.190.10">
    <property type="entry name" value="Periplasmic binding protein-like II"/>
    <property type="match status" value="2"/>
</dbReference>
<name>A0ABU9Z3C7_9RHOO</name>
<feature type="chain" id="PRO_5046435208" evidence="1">
    <location>
        <begin position="23"/>
        <end position="333"/>
    </location>
</feature>
<comment type="caution">
    <text evidence="2">The sequence shown here is derived from an EMBL/GenBank/DDBJ whole genome shotgun (WGS) entry which is preliminary data.</text>
</comment>
<proteinExistence type="predicted"/>
<sequence>MFKKFIPLVLAAALAIPGAALAQAKPTIKLGFAKCAHCLPMSLTPGLTSEANIEANAFNSGNDVLTALVSKSIDVAQITYLHYITALDRGFDVVAISGQVNGGSEILTAKGIDLKPNDWDGLKKLIAEYKAKDKPFRVAASRGNAQDIHMRGELMLHGIDPNKDIQFINIPNPSDHSAALQRGEVEMLCSVEPFASQIRLSGVGKNFALPYNQAAGNLTNLIVTRSDVIKNDPKGVQATVGAVVKLVDMLKTDRKSWVEVINKYTAMDATVANEALKNAFPDYAMHRKQAQAIAVMMKDLKYISKDVAADVDTHMDYSFLSAVTGKPKTALGY</sequence>
<dbReference type="Pfam" id="PF13379">
    <property type="entry name" value="NMT1_2"/>
    <property type="match status" value="1"/>
</dbReference>
<evidence type="ECO:0000313" key="2">
    <source>
        <dbReference type="EMBL" id="MEN3070253.1"/>
    </source>
</evidence>
<dbReference type="RefSeq" id="WP_345921027.1">
    <property type="nucleotide sequence ID" value="NZ_JBDIVE010000011.1"/>
</dbReference>
<gene>
    <name evidence="2" type="ORF">ABDB84_17345</name>
</gene>
<protein>
    <submittedName>
        <fullName evidence="2">ABC transporter substrate-binding protein</fullName>
    </submittedName>
</protein>
<feature type="signal peptide" evidence="1">
    <location>
        <begin position="1"/>
        <end position="22"/>
    </location>
</feature>
<reference evidence="2 3" key="1">
    <citation type="journal article" date="2018" name="Int. J. Syst. Evol. Microbiol.">
        <title>Uliginosibacterium sediminicola sp. nov., isolated from freshwater sediment.</title>
        <authorList>
            <person name="Hwang W.M."/>
            <person name="Kim S.M."/>
            <person name="Kang K."/>
            <person name="Ahn T.Y."/>
        </authorList>
    </citation>
    <scope>NUCLEOTIDE SEQUENCE [LARGE SCALE GENOMIC DNA]</scope>
    <source>
        <strain evidence="2 3">M1-21</strain>
    </source>
</reference>
<dbReference type="EMBL" id="JBDIVE010000011">
    <property type="protein sequence ID" value="MEN3070253.1"/>
    <property type="molecule type" value="Genomic_DNA"/>
</dbReference>
<keyword evidence="3" id="KW-1185">Reference proteome</keyword>
<dbReference type="Proteomes" id="UP001410394">
    <property type="component" value="Unassembled WGS sequence"/>
</dbReference>
<organism evidence="2 3">
    <name type="scientific">Uliginosibacterium sediminicola</name>
    <dbReference type="NCBI Taxonomy" id="2024550"/>
    <lineage>
        <taxon>Bacteria</taxon>
        <taxon>Pseudomonadati</taxon>
        <taxon>Pseudomonadota</taxon>
        <taxon>Betaproteobacteria</taxon>
        <taxon>Rhodocyclales</taxon>
        <taxon>Zoogloeaceae</taxon>
        <taxon>Uliginosibacterium</taxon>
    </lineage>
</organism>
<evidence type="ECO:0000256" key="1">
    <source>
        <dbReference type="SAM" id="SignalP"/>
    </source>
</evidence>
<dbReference type="SUPFAM" id="SSF53850">
    <property type="entry name" value="Periplasmic binding protein-like II"/>
    <property type="match status" value="1"/>
</dbReference>
<evidence type="ECO:0000313" key="3">
    <source>
        <dbReference type="Proteomes" id="UP001410394"/>
    </source>
</evidence>